<evidence type="ECO:0000256" key="1">
    <source>
        <dbReference type="ARBA" id="ARBA00004442"/>
    </source>
</evidence>
<evidence type="ECO:0000256" key="3">
    <source>
        <dbReference type="ARBA" id="ARBA00022692"/>
    </source>
</evidence>
<dbReference type="EMBL" id="JAULBC010000001">
    <property type="protein sequence ID" value="MEX6685930.1"/>
    <property type="molecule type" value="Genomic_DNA"/>
</dbReference>
<dbReference type="PANTHER" id="PTHR30026:SF20">
    <property type="entry name" value="OUTER MEMBRANE PROTEIN TOLC"/>
    <property type="match status" value="1"/>
</dbReference>
<evidence type="ECO:0000313" key="7">
    <source>
        <dbReference type="EMBL" id="MEX6685930.1"/>
    </source>
</evidence>
<evidence type="ECO:0000256" key="5">
    <source>
        <dbReference type="ARBA" id="ARBA00023237"/>
    </source>
</evidence>
<keyword evidence="6" id="KW-0732">Signal</keyword>
<organism evidence="7 8">
    <name type="scientific">Danxiaibacter flavus</name>
    <dbReference type="NCBI Taxonomy" id="3049108"/>
    <lineage>
        <taxon>Bacteria</taxon>
        <taxon>Pseudomonadati</taxon>
        <taxon>Bacteroidota</taxon>
        <taxon>Chitinophagia</taxon>
        <taxon>Chitinophagales</taxon>
        <taxon>Chitinophagaceae</taxon>
        <taxon>Danxiaibacter</taxon>
    </lineage>
</organism>
<gene>
    <name evidence="7" type="ORF">QTN47_00405</name>
</gene>
<comment type="subcellular location">
    <subcellularLocation>
        <location evidence="1">Cell outer membrane</location>
    </subcellularLocation>
</comment>
<dbReference type="Gene3D" id="1.20.1600.10">
    <property type="entry name" value="Outer membrane efflux proteins (OEP)"/>
    <property type="match status" value="1"/>
</dbReference>
<evidence type="ECO:0000313" key="8">
    <source>
        <dbReference type="Proteomes" id="UP001560573"/>
    </source>
</evidence>
<dbReference type="InterPro" id="IPR051906">
    <property type="entry name" value="TolC-like"/>
</dbReference>
<reference evidence="7 8" key="1">
    <citation type="submission" date="2023-07" db="EMBL/GenBank/DDBJ databases">
        <authorList>
            <person name="Lian W.-H."/>
        </authorList>
    </citation>
    <scope>NUCLEOTIDE SEQUENCE [LARGE SCALE GENOMIC DNA]</scope>
    <source>
        <strain evidence="7 8">SYSU DXS3180</strain>
    </source>
</reference>
<keyword evidence="8" id="KW-1185">Reference proteome</keyword>
<name>A0ABV3Z8S4_9BACT</name>
<protein>
    <submittedName>
        <fullName evidence="7">TolC family protein</fullName>
    </submittedName>
</protein>
<dbReference type="RefSeq" id="WP_369327319.1">
    <property type="nucleotide sequence ID" value="NZ_JAULBC010000001.1"/>
</dbReference>
<feature type="signal peptide" evidence="6">
    <location>
        <begin position="1"/>
        <end position="18"/>
    </location>
</feature>
<dbReference type="SUPFAM" id="SSF56954">
    <property type="entry name" value="Outer membrane efflux proteins (OEP)"/>
    <property type="match status" value="1"/>
</dbReference>
<evidence type="ECO:0000256" key="2">
    <source>
        <dbReference type="ARBA" id="ARBA00022452"/>
    </source>
</evidence>
<dbReference type="PANTHER" id="PTHR30026">
    <property type="entry name" value="OUTER MEMBRANE PROTEIN TOLC"/>
    <property type="match status" value="1"/>
</dbReference>
<proteinExistence type="predicted"/>
<keyword evidence="5" id="KW-0998">Cell outer membrane</keyword>
<sequence length="483" mass="53873">MKYLHIVLCIFLFSRVAAQQQASVSLKECFSLAHQNNTSIKQAGASLKARQYNLEAERQSYLPKIDLLANYNYLSKPLEINLETVRGGVIEGTSQQNVQLASSVIKEVTGSEPSQAFKDAVYGTSKTIIGTFYPSYNPPLSQQQYFTSSLGVRQPLYLGGKLNTARKLAEAELNSGKVNVSVVSEELDFAIALQYMRILFLNSLLRNQQQVVSAAEKNLGYAESLVKNEILPPYQKNWMKVALLQSKTTQQNLQIDKKNAMLELYKLLGISNDTIIVVNDTLPYGGNYAVAGPAEGFYKNNAGFRFLESKTAYAQTSVRVSKSLALPNVFAIGNINLYQKDLPVTVPPWLLGVEMVWNIFNGTQTQKRIKASKELVEEARLAEENTRQVLSVQAQVVMNKLEGLQQQAATLDSARTDARITTRMVEQRMENILSSPKDVNEATLAEAEIDKLYYTSVLGYYLALAEYFHVTGETQKIVELIDN</sequence>
<evidence type="ECO:0000256" key="6">
    <source>
        <dbReference type="SAM" id="SignalP"/>
    </source>
</evidence>
<comment type="caution">
    <text evidence="7">The sequence shown here is derived from an EMBL/GenBank/DDBJ whole genome shotgun (WGS) entry which is preliminary data.</text>
</comment>
<keyword evidence="2" id="KW-1134">Transmembrane beta strand</keyword>
<dbReference type="Proteomes" id="UP001560573">
    <property type="component" value="Unassembled WGS sequence"/>
</dbReference>
<keyword evidence="3" id="KW-0812">Transmembrane</keyword>
<feature type="chain" id="PRO_5046278647" evidence="6">
    <location>
        <begin position="19"/>
        <end position="483"/>
    </location>
</feature>
<accession>A0ABV3Z8S4</accession>
<keyword evidence="4" id="KW-0472">Membrane</keyword>
<evidence type="ECO:0000256" key="4">
    <source>
        <dbReference type="ARBA" id="ARBA00023136"/>
    </source>
</evidence>